<evidence type="ECO:0000256" key="2">
    <source>
        <dbReference type="SAM" id="SignalP"/>
    </source>
</evidence>
<sequence>MKLSNTLLGLAALTHGINAVAVPEAVALDGRTQPEFETHPERSTNEELWKRKGGGGGGGRGSSGGSSGGSRGGSSSGSTGGRSGGLGSSTSNTGGRTTTGSGPPPTYGGGGFYGGGATAPYKAGNPVGLIAPALLTGAVLGGIGFAGIHYLNGGWVYPYQHHYWYHNATTMMNETKPVICVCDANDPCTCDDNGNQTYFNSVIGNGSYEGLNHTLVAIAKNETTGNLTIYINGQVPNGTTAAGGTEDPNAANSMKALAQAAGWWPAATVAFALAFII</sequence>
<gene>
    <name evidence="4" type="ORF">EKO27_g1202</name>
</gene>
<feature type="region of interest" description="Disordered" evidence="1">
    <location>
        <begin position="31"/>
        <end position="107"/>
    </location>
</feature>
<dbReference type="STRING" id="363999.A0A439DHN5"/>
<evidence type="ECO:0000259" key="3">
    <source>
        <dbReference type="Pfam" id="PF24866"/>
    </source>
</evidence>
<feature type="compositionally biased region" description="Basic and acidic residues" evidence="1">
    <location>
        <begin position="32"/>
        <end position="50"/>
    </location>
</feature>
<dbReference type="Pfam" id="PF24866">
    <property type="entry name" value="DUF7732"/>
    <property type="match status" value="1"/>
</dbReference>
<evidence type="ECO:0000313" key="4">
    <source>
        <dbReference type="EMBL" id="RWA13899.1"/>
    </source>
</evidence>
<keyword evidence="2" id="KW-0732">Signal</keyword>
<proteinExistence type="predicted"/>
<feature type="compositionally biased region" description="Low complexity" evidence="1">
    <location>
        <begin position="88"/>
        <end position="101"/>
    </location>
</feature>
<feature type="compositionally biased region" description="Gly residues" evidence="1">
    <location>
        <begin position="54"/>
        <end position="87"/>
    </location>
</feature>
<feature type="chain" id="PRO_5019343490" description="DUF7732 domain-containing protein" evidence="2">
    <location>
        <begin position="20"/>
        <end position="277"/>
    </location>
</feature>
<reference evidence="4 5" key="1">
    <citation type="submission" date="2018-12" db="EMBL/GenBank/DDBJ databases">
        <title>Draft genome sequence of Xylaria grammica IHI A82.</title>
        <authorList>
            <person name="Buettner E."/>
            <person name="Kellner H."/>
        </authorList>
    </citation>
    <scope>NUCLEOTIDE SEQUENCE [LARGE SCALE GENOMIC DNA]</scope>
    <source>
        <strain evidence="4 5">IHI A82</strain>
    </source>
</reference>
<dbReference type="InterPro" id="IPR056634">
    <property type="entry name" value="DUF7732"/>
</dbReference>
<feature type="signal peptide" evidence="2">
    <location>
        <begin position="1"/>
        <end position="19"/>
    </location>
</feature>
<organism evidence="4 5">
    <name type="scientific">Xylaria grammica</name>
    <dbReference type="NCBI Taxonomy" id="363999"/>
    <lineage>
        <taxon>Eukaryota</taxon>
        <taxon>Fungi</taxon>
        <taxon>Dikarya</taxon>
        <taxon>Ascomycota</taxon>
        <taxon>Pezizomycotina</taxon>
        <taxon>Sordariomycetes</taxon>
        <taxon>Xylariomycetidae</taxon>
        <taxon>Xylariales</taxon>
        <taxon>Xylariaceae</taxon>
        <taxon>Xylaria</taxon>
    </lineage>
</organism>
<dbReference type="AlphaFoldDB" id="A0A439DHN5"/>
<feature type="domain" description="DUF7732" evidence="3">
    <location>
        <begin position="112"/>
        <end position="239"/>
    </location>
</feature>
<dbReference type="EMBL" id="RYZI01000017">
    <property type="protein sequence ID" value="RWA13899.1"/>
    <property type="molecule type" value="Genomic_DNA"/>
</dbReference>
<accession>A0A439DHN5</accession>
<dbReference type="PANTHER" id="PTHR42091">
    <property type="entry name" value="CONSERVED GLYCINE-RICH PROTEIN (AFU_ORTHOLOGUE AFUA_7G02440)"/>
    <property type="match status" value="1"/>
</dbReference>
<dbReference type="PANTHER" id="PTHR42091:SF1">
    <property type="entry name" value="CONSERVED GLYCINE-RICH PROTEIN (AFU_ORTHOLOGUE AFUA_7G02440)"/>
    <property type="match status" value="1"/>
</dbReference>
<comment type="caution">
    <text evidence="4">The sequence shown here is derived from an EMBL/GenBank/DDBJ whole genome shotgun (WGS) entry which is preliminary data.</text>
</comment>
<evidence type="ECO:0000313" key="5">
    <source>
        <dbReference type="Proteomes" id="UP000286045"/>
    </source>
</evidence>
<evidence type="ECO:0000256" key="1">
    <source>
        <dbReference type="SAM" id="MobiDB-lite"/>
    </source>
</evidence>
<dbReference type="Proteomes" id="UP000286045">
    <property type="component" value="Unassembled WGS sequence"/>
</dbReference>
<protein>
    <recommendedName>
        <fullName evidence="3">DUF7732 domain-containing protein</fullName>
    </recommendedName>
</protein>
<keyword evidence="5" id="KW-1185">Reference proteome</keyword>
<name>A0A439DHN5_9PEZI</name>